<protein>
    <recommendedName>
        <fullName evidence="3">Prophage protein</fullName>
    </recommendedName>
</protein>
<dbReference type="Proteomes" id="UP000726170">
    <property type="component" value="Unassembled WGS sequence"/>
</dbReference>
<organism evidence="1 2">
    <name type="scientific">Clostridium mobile</name>
    <dbReference type="NCBI Taxonomy" id="2841512"/>
    <lineage>
        <taxon>Bacteria</taxon>
        <taxon>Bacillati</taxon>
        <taxon>Bacillota</taxon>
        <taxon>Clostridia</taxon>
        <taxon>Eubacteriales</taxon>
        <taxon>Clostridiaceae</taxon>
        <taxon>Clostridium</taxon>
    </lineage>
</organism>
<evidence type="ECO:0008006" key="3">
    <source>
        <dbReference type="Google" id="ProtNLM"/>
    </source>
</evidence>
<name>A0ABS6EN57_9CLOT</name>
<keyword evidence="2" id="KW-1185">Reference proteome</keyword>
<dbReference type="RefSeq" id="WP_216441076.1">
    <property type="nucleotide sequence ID" value="NZ_JAHLQF010000006.1"/>
</dbReference>
<dbReference type="EMBL" id="JAHLQF010000006">
    <property type="protein sequence ID" value="MBU5486478.1"/>
    <property type="molecule type" value="Genomic_DNA"/>
</dbReference>
<accession>A0ABS6EN57</accession>
<evidence type="ECO:0000313" key="2">
    <source>
        <dbReference type="Proteomes" id="UP000726170"/>
    </source>
</evidence>
<gene>
    <name evidence="1" type="ORF">KQI86_19440</name>
</gene>
<sequence>MYVKTINFDNQPEFLASEKYVNFTTTVSNEGITPDELGRKIVPAGSILDVNGNIVNDGTAAGILFTSIDVTYGPQPGALMFEGYVLEQRLPVAPSEEAKTALKEIKFR</sequence>
<comment type="caution">
    <text evidence="1">The sequence shown here is derived from an EMBL/GenBank/DDBJ whole genome shotgun (WGS) entry which is preliminary data.</text>
</comment>
<reference evidence="1 2" key="1">
    <citation type="submission" date="2021-06" db="EMBL/GenBank/DDBJ databases">
        <authorList>
            <person name="Sun Q."/>
            <person name="Li D."/>
        </authorList>
    </citation>
    <scope>NUCLEOTIDE SEQUENCE [LARGE SCALE GENOMIC DNA]</scope>
    <source>
        <strain evidence="1 2">MSJ-11</strain>
    </source>
</reference>
<proteinExistence type="predicted"/>
<evidence type="ECO:0000313" key="1">
    <source>
        <dbReference type="EMBL" id="MBU5486478.1"/>
    </source>
</evidence>